<dbReference type="SUPFAM" id="SSF55785">
    <property type="entry name" value="PYP-like sensor domain (PAS domain)"/>
    <property type="match status" value="2"/>
</dbReference>
<dbReference type="Pfam" id="PF00072">
    <property type="entry name" value="Response_reg"/>
    <property type="match status" value="2"/>
</dbReference>
<dbReference type="OrthoDB" id="502671at2"/>
<keyword evidence="4 8" id="KW-0597">Phosphoprotein</keyword>
<evidence type="ECO:0000313" key="14">
    <source>
        <dbReference type="Proteomes" id="UP000182190"/>
    </source>
</evidence>
<accession>A0A7Z9BYR6</accession>
<dbReference type="InterPro" id="IPR000014">
    <property type="entry name" value="PAS"/>
</dbReference>
<dbReference type="AlphaFoldDB" id="A0A7Z9BYR6"/>
<dbReference type="EC" id="2.7.13.3" evidence="3"/>
<dbReference type="FunFam" id="3.30.565.10:FF:000010">
    <property type="entry name" value="Sensor histidine kinase RcsC"/>
    <property type="match status" value="1"/>
</dbReference>
<dbReference type="PROSITE" id="PS50113">
    <property type="entry name" value="PAC"/>
    <property type="match status" value="1"/>
</dbReference>
<evidence type="ECO:0000256" key="8">
    <source>
        <dbReference type="PROSITE-ProRule" id="PRU00169"/>
    </source>
</evidence>
<dbReference type="Pfam" id="PF00512">
    <property type="entry name" value="HisKA"/>
    <property type="match status" value="1"/>
</dbReference>
<dbReference type="Proteomes" id="UP000182190">
    <property type="component" value="Unassembled WGS sequence"/>
</dbReference>
<comment type="catalytic activity">
    <reaction evidence="1">
        <text>ATP + protein L-histidine = ADP + protein N-phospho-L-histidine.</text>
        <dbReference type="EC" id="2.7.13.3"/>
    </reaction>
</comment>
<dbReference type="Gene3D" id="3.40.50.2300">
    <property type="match status" value="2"/>
</dbReference>
<dbReference type="SUPFAM" id="SSF55874">
    <property type="entry name" value="ATPase domain of HSP90 chaperone/DNA topoisomerase II/histidine kinase"/>
    <property type="match status" value="1"/>
</dbReference>
<dbReference type="PROSITE" id="PS50110">
    <property type="entry name" value="RESPONSE_REGULATORY"/>
    <property type="match status" value="2"/>
</dbReference>
<evidence type="ECO:0000256" key="6">
    <source>
        <dbReference type="ARBA" id="ARBA00023012"/>
    </source>
</evidence>
<dbReference type="Gene3D" id="1.10.287.130">
    <property type="match status" value="1"/>
</dbReference>
<gene>
    <name evidence="13" type="ORF">PL9631_770043</name>
</gene>
<evidence type="ECO:0000256" key="9">
    <source>
        <dbReference type="SAM" id="Coils"/>
    </source>
</evidence>
<dbReference type="CDD" id="cd00130">
    <property type="entry name" value="PAS"/>
    <property type="match status" value="1"/>
</dbReference>
<dbReference type="SMART" id="SM00387">
    <property type="entry name" value="HATPase_c"/>
    <property type="match status" value="1"/>
</dbReference>
<dbReference type="InterPro" id="IPR003594">
    <property type="entry name" value="HATPase_dom"/>
</dbReference>
<proteinExistence type="inferred from homology"/>
<dbReference type="CDD" id="cd16922">
    <property type="entry name" value="HATPase_EvgS-ArcB-TorS-like"/>
    <property type="match status" value="1"/>
</dbReference>
<evidence type="ECO:0000256" key="3">
    <source>
        <dbReference type="ARBA" id="ARBA00012438"/>
    </source>
</evidence>
<dbReference type="InterPro" id="IPR035965">
    <property type="entry name" value="PAS-like_dom_sf"/>
</dbReference>
<dbReference type="InterPro" id="IPR001610">
    <property type="entry name" value="PAC"/>
</dbReference>
<dbReference type="PRINTS" id="PR00344">
    <property type="entry name" value="BCTRLSENSOR"/>
</dbReference>
<evidence type="ECO:0000256" key="1">
    <source>
        <dbReference type="ARBA" id="ARBA00000085"/>
    </source>
</evidence>
<dbReference type="SMART" id="SM00091">
    <property type="entry name" value="PAS"/>
    <property type="match status" value="2"/>
</dbReference>
<keyword evidence="9" id="KW-0175">Coiled coil</keyword>
<dbReference type="InterPro" id="IPR003661">
    <property type="entry name" value="HisK_dim/P_dom"/>
</dbReference>
<reference evidence="13" key="1">
    <citation type="submission" date="2019-10" db="EMBL/GenBank/DDBJ databases">
        <authorList>
            <consortium name="Genoscope - CEA"/>
            <person name="William W."/>
        </authorList>
    </citation>
    <scope>NUCLEOTIDE SEQUENCE [LARGE SCALE GENOMIC DNA]</scope>
    <source>
        <strain evidence="13">BBR_PRJEB10994</strain>
    </source>
</reference>
<dbReference type="GO" id="GO:0000155">
    <property type="term" value="F:phosphorelay sensor kinase activity"/>
    <property type="evidence" value="ECO:0007669"/>
    <property type="project" value="InterPro"/>
</dbReference>
<dbReference type="InterPro" id="IPR036097">
    <property type="entry name" value="HisK_dim/P_sf"/>
</dbReference>
<dbReference type="CDD" id="cd00082">
    <property type="entry name" value="HisKA"/>
    <property type="match status" value="1"/>
</dbReference>
<feature type="domain" description="Response regulatory" evidence="11">
    <location>
        <begin position="679"/>
        <end position="812"/>
    </location>
</feature>
<evidence type="ECO:0000256" key="5">
    <source>
        <dbReference type="ARBA" id="ARBA00022777"/>
    </source>
</evidence>
<dbReference type="InterPro" id="IPR004358">
    <property type="entry name" value="Sig_transdc_His_kin-like_C"/>
</dbReference>
<dbReference type="PANTHER" id="PTHR45339">
    <property type="entry name" value="HYBRID SIGNAL TRANSDUCTION HISTIDINE KINASE J"/>
    <property type="match status" value="1"/>
</dbReference>
<protein>
    <recommendedName>
        <fullName evidence="7">Circadian input-output histidine kinase CikA</fullName>
        <ecNumber evidence="3">2.7.13.3</ecNumber>
    </recommendedName>
</protein>
<dbReference type="Pfam" id="PF02518">
    <property type="entry name" value="HATPase_c"/>
    <property type="match status" value="1"/>
</dbReference>
<dbReference type="InterPro" id="IPR036890">
    <property type="entry name" value="HATPase_C_sf"/>
</dbReference>
<dbReference type="SMART" id="SM00388">
    <property type="entry name" value="HisKA"/>
    <property type="match status" value="1"/>
</dbReference>
<dbReference type="InterPro" id="IPR011006">
    <property type="entry name" value="CheY-like_superfamily"/>
</dbReference>
<feature type="domain" description="Response regulatory" evidence="11">
    <location>
        <begin position="12"/>
        <end position="128"/>
    </location>
</feature>
<keyword evidence="6" id="KW-0902">Two-component regulatory system</keyword>
<feature type="domain" description="Histidine kinase" evidence="10">
    <location>
        <begin position="426"/>
        <end position="653"/>
    </location>
</feature>
<dbReference type="InterPro" id="IPR000700">
    <property type="entry name" value="PAS-assoc_C"/>
</dbReference>
<keyword evidence="5" id="KW-0808">Transferase</keyword>
<dbReference type="NCBIfam" id="TIGR00229">
    <property type="entry name" value="sensory_box"/>
    <property type="match status" value="1"/>
</dbReference>
<organism evidence="13 14">
    <name type="scientific">Planktothrix paucivesiculata PCC 9631</name>
    <dbReference type="NCBI Taxonomy" id="671071"/>
    <lineage>
        <taxon>Bacteria</taxon>
        <taxon>Bacillati</taxon>
        <taxon>Cyanobacteriota</taxon>
        <taxon>Cyanophyceae</taxon>
        <taxon>Oscillatoriophycideae</taxon>
        <taxon>Oscillatoriales</taxon>
        <taxon>Microcoleaceae</taxon>
        <taxon>Planktothrix</taxon>
    </lineage>
</organism>
<dbReference type="Gene3D" id="3.30.450.20">
    <property type="entry name" value="PAS domain"/>
    <property type="match status" value="2"/>
</dbReference>
<evidence type="ECO:0000259" key="12">
    <source>
        <dbReference type="PROSITE" id="PS50113"/>
    </source>
</evidence>
<comment type="caution">
    <text evidence="13">The sequence shown here is derived from an EMBL/GenBank/DDBJ whole genome shotgun (WGS) entry which is preliminary data.</text>
</comment>
<dbReference type="PROSITE" id="PS50109">
    <property type="entry name" value="HIS_KIN"/>
    <property type="match status" value="1"/>
</dbReference>
<feature type="domain" description="PAC" evidence="12">
    <location>
        <begin position="356"/>
        <end position="408"/>
    </location>
</feature>
<evidence type="ECO:0000259" key="10">
    <source>
        <dbReference type="PROSITE" id="PS50109"/>
    </source>
</evidence>
<comment type="caution">
    <text evidence="8">Lacks conserved residue(s) required for the propagation of feature annotation.</text>
</comment>
<dbReference type="CDD" id="cd17546">
    <property type="entry name" value="REC_hyHK_CKI1_RcsC-like"/>
    <property type="match status" value="1"/>
</dbReference>
<name>A0A7Z9BYR6_9CYAN</name>
<evidence type="ECO:0000256" key="7">
    <source>
        <dbReference type="ARBA" id="ARBA00074306"/>
    </source>
</evidence>
<dbReference type="PANTHER" id="PTHR45339:SF1">
    <property type="entry name" value="HYBRID SIGNAL TRANSDUCTION HISTIDINE KINASE J"/>
    <property type="match status" value="1"/>
</dbReference>
<evidence type="ECO:0000313" key="13">
    <source>
        <dbReference type="EMBL" id="VXD23858.1"/>
    </source>
</evidence>
<evidence type="ECO:0000259" key="11">
    <source>
        <dbReference type="PROSITE" id="PS50110"/>
    </source>
</evidence>
<dbReference type="RefSeq" id="WP_083621574.1">
    <property type="nucleotide sequence ID" value="NZ_LR735018.1"/>
</dbReference>
<dbReference type="InterPro" id="IPR005467">
    <property type="entry name" value="His_kinase_dom"/>
</dbReference>
<dbReference type="SMART" id="SM00448">
    <property type="entry name" value="REC"/>
    <property type="match status" value="2"/>
</dbReference>
<dbReference type="Gene3D" id="3.30.565.10">
    <property type="entry name" value="Histidine kinase-like ATPase, C-terminal domain"/>
    <property type="match status" value="1"/>
</dbReference>
<keyword evidence="14" id="KW-1185">Reference proteome</keyword>
<feature type="modified residue" description="4-aspartylphosphate" evidence="8">
    <location>
        <position position="728"/>
    </location>
</feature>
<dbReference type="SUPFAM" id="SSF47384">
    <property type="entry name" value="Homodimeric domain of signal transducing histidine kinase"/>
    <property type="match status" value="1"/>
</dbReference>
<dbReference type="InterPro" id="IPR001789">
    <property type="entry name" value="Sig_transdc_resp-reg_receiver"/>
</dbReference>
<keyword evidence="5" id="KW-0418">Kinase</keyword>
<dbReference type="SUPFAM" id="SSF52172">
    <property type="entry name" value="CheY-like"/>
    <property type="match status" value="2"/>
</dbReference>
<dbReference type="SMART" id="SM00086">
    <property type="entry name" value="PAC"/>
    <property type="match status" value="1"/>
</dbReference>
<evidence type="ECO:0000256" key="2">
    <source>
        <dbReference type="ARBA" id="ARBA00006402"/>
    </source>
</evidence>
<dbReference type="EMBL" id="CZCS02000220">
    <property type="protein sequence ID" value="VXD23858.1"/>
    <property type="molecule type" value="Genomic_DNA"/>
</dbReference>
<comment type="similarity">
    <text evidence="2">In the N-terminal section; belongs to the phytochrome family.</text>
</comment>
<evidence type="ECO:0000256" key="4">
    <source>
        <dbReference type="ARBA" id="ARBA00022553"/>
    </source>
</evidence>
<dbReference type="InterPro" id="IPR013655">
    <property type="entry name" value="PAS_fold_3"/>
</dbReference>
<dbReference type="Pfam" id="PF08447">
    <property type="entry name" value="PAS_3"/>
    <property type="match status" value="1"/>
</dbReference>
<feature type="coiled-coil region" evidence="9">
    <location>
        <begin position="123"/>
        <end position="157"/>
    </location>
</feature>
<sequence length="906" mass="103157">MSLLKTQLLPASILVVDDDLNTLRLLQEILIPIGYNVRPIQDSQRVLSLARTQAPDLILLNIMMPIVNGFEIFTQLKADEITSHIPVIFLSSSNEAEHKIKAFSLGGVDYITKPFHPQEIIARIENQLQIVRLQKELKDQNKRLQKEIQERQLMEKKLYSDQEEIHGFFEAMTDLVLMVDIEGNTIKVVPTNPEKLYPPGTNILGQTIQLLFEDPSEIFRSHIQQALTLQQVVNYEYSLNIDQQIIWFSASIAPTSANTVAWVARDISERKQAEKEISASRERLELVLKTCQEGFWDWDFVTGEIYFSPRYKEILGYENDELPNHLSTWKKVIFAEDFTQALKMIEDYNAGHIPKFLATQRFYHKNGSIVYILSRAIHLKDQTGKIIRMIGTHTDITPIKQTEEALQQAVLVADAANRSKSEFLASMSHELRTPLNAILGFSQIMSRENSLSIDHQKNLNIINQAGEHLLALIDDILEVSKIEAGRSNFNESSFNIRQLLNSLEQMLQLKALSKGLKLIFQFDTHLPKYVITDEGKLRQVLLNLLGNAIKFTQTGCVMLRVSVIYPENPQSPHTQTLMLNFEIEDTGSGISPEEMHLLFQAFGQTETGRKSQQGTGLGLKISQKYVQLMGGKITATSILNQGSIFSFDITVGLAEETSVSSPQLNCQVVGLAPNQPEYRILITDDVAESRLLLDKILTPIGFLVRQTDNGADTVKLWQEWQPHLILMDMQMPIMDGHEATRQIRLEEKKRVLEHCSSLPHDSSNLPPKTVIFALTASSFDEQRKLMISEGCDDLVRKPFQINTLLDKIREYLGLEYEYKFINQPEDNSEIVSQQISQVDLSNLLSKMPKDWIKKLHYGASECSDYVVLKLLEQIPDDNAILTHALRDLAENFQFAQIIRFAEKNFN</sequence>